<dbReference type="Pfam" id="PF00462">
    <property type="entry name" value="Glutaredoxin"/>
    <property type="match status" value="1"/>
</dbReference>
<evidence type="ECO:0000313" key="5">
    <source>
        <dbReference type="EMBL" id="KAK5773650.1"/>
    </source>
</evidence>
<dbReference type="Gene3D" id="3.40.50.150">
    <property type="entry name" value="Vaccinia Virus protein VP39"/>
    <property type="match status" value="1"/>
</dbReference>
<dbReference type="InterPro" id="IPR036249">
    <property type="entry name" value="Thioredoxin-like_sf"/>
</dbReference>
<dbReference type="PANTHER" id="PTHR44942:SF4">
    <property type="entry name" value="METHYLTRANSFERASE TYPE 11 DOMAIN-CONTAINING PROTEIN"/>
    <property type="match status" value="1"/>
</dbReference>
<evidence type="ECO:0000256" key="1">
    <source>
        <dbReference type="ARBA" id="ARBA00022603"/>
    </source>
</evidence>
<keyword evidence="6" id="KW-1185">Reference proteome</keyword>
<comment type="caution">
    <text evidence="5">The sequence shown here is derived from an EMBL/GenBank/DDBJ whole genome shotgun (WGS) entry which is preliminary data.</text>
</comment>
<dbReference type="Proteomes" id="UP001306508">
    <property type="component" value="Unassembled WGS sequence"/>
</dbReference>
<proteinExistence type="predicted"/>
<dbReference type="InterPro" id="IPR025714">
    <property type="entry name" value="Methyltranfer_dom"/>
</dbReference>
<dbReference type="SUPFAM" id="SSF52833">
    <property type="entry name" value="Thioredoxin-like"/>
    <property type="match status" value="1"/>
</dbReference>
<organism evidence="5 6">
    <name type="scientific">Arxiozyma heterogenica</name>
    <dbReference type="NCBI Taxonomy" id="278026"/>
    <lineage>
        <taxon>Eukaryota</taxon>
        <taxon>Fungi</taxon>
        <taxon>Dikarya</taxon>
        <taxon>Ascomycota</taxon>
        <taxon>Saccharomycotina</taxon>
        <taxon>Saccharomycetes</taxon>
        <taxon>Saccharomycetales</taxon>
        <taxon>Saccharomycetaceae</taxon>
        <taxon>Arxiozyma</taxon>
    </lineage>
</organism>
<evidence type="ECO:0000256" key="2">
    <source>
        <dbReference type="ARBA" id="ARBA00022679"/>
    </source>
</evidence>
<dbReference type="Gene3D" id="3.40.30.10">
    <property type="entry name" value="Glutaredoxin"/>
    <property type="match status" value="1"/>
</dbReference>
<sequence>MSAFSNKSFNTIGYFLSRPDYPESFYEILKNYHEINQLNKKIGQSVLDIGCGPGTATFQLSQYLNERLHENGDLPYKHFLGTDISSVMIQKANNELQKRQVTTNINPNLDIKFDVCSYDNVDQSNYVSYKFDLITAAQCVHWFDFDTFQKVVYDDLLAPGGTLAIWGYVDAILIDYPDLDDITIDIAYADNQLGPYWQQPGRNILRNLLNDFKLDPNKFDNIKESYFNARNFRKNKQIFNNNNILKICKTCTLQQYENYLKTFSAYSSWKLDPQKTNESDPCETYIDEIIKRHPELSRNSIMFNISFVPYGILSRDGYILQKFYGSDLIHFLRNLDECTSTIYSDLYINNRSIKIKKQENKTLQRSNQTFNNDTLYDGKYYSDTDTLINELDEKLERLVNSVPVMIFIKGTPDEPKCRYSRDLIDLLRKNHIRFGFFNVLRNPFFKEELKRFADWPTFPLVYLNGEFQGGLDIIIEKLDEDPMYFQKKI</sequence>
<dbReference type="EMBL" id="JAWIZZ010000071">
    <property type="protein sequence ID" value="KAK5773650.1"/>
    <property type="molecule type" value="Genomic_DNA"/>
</dbReference>
<name>A0AAN7WIC9_9SACH</name>
<evidence type="ECO:0000259" key="3">
    <source>
        <dbReference type="Pfam" id="PF00462"/>
    </source>
</evidence>
<protein>
    <recommendedName>
        <fullName evidence="7">Methyltransferase domain-containing protein</fullName>
    </recommendedName>
</protein>
<dbReference type="InterPro" id="IPR029063">
    <property type="entry name" value="SAM-dependent_MTases_sf"/>
</dbReference>
<dbReference type="SUPFAM" id="SSF53335">
    <property type="entry name" value="S-adenosyl-L-methionine-dependent methyltransferases"/>
    <property type="match status" value="1"/>
</dbReference>
<feature type="domain" description="Methyltransferase" evidence="4">
    <location>
        <begin position="43"/>
        <end position="164"/>
    </location>
</feature>
<accession>A0AAN7WIC9</accession>
<dbReference type="GO" id="GO:0008168">
    <property type="term" value="F:methyltransferase activity"/>
    <property type="evidence" value="ECO:0007669"/>
    <property type="project" value="UniProtKB-KW"/>
</dbReference>
<evidence type="ECO:0008006" key="7">
    <source>
        <dbReference type="Google" id="ProtNLM"/>
    </source>
</evidence>
<dbReference type="InterPro" id="IPR051052">
    <property type="entry name" value="Diverse_substrate_MTase"/>
</dbReference>
<dbReference type="Pfam" id="PF13847">
    <property type="entry name" value="Methyltransf_31"/>
    <property type="match status" value="1"/>
</dbReference>
<dbReference type="CDD" id="cd02440">
    <property type="entry name" value="AdoMet_MTases"/>
    <property type="match status" value="1"/>
</dbReference>
<evidence type="ECO:0000313" key="6">
    <source>
        <dbReference type="Proteomes" id="UP001306508"/>
    </source>
</evidence>
<dbReference type="GO" id="GO:0016491">
    <property type="term" value="F:oxidoreductase activity"/>
    <property type="evidence" value="ECO:0007669"/>
    <property type="project" value="UniProtKB-ARBA"/>
</dbReference>
<feature type="domain" description="Glutaredoxin" evidence="3">
    <location>
        <begin position="404"/>
        <end position="467"/>
    </location>
</feature>
<gene>
    <name evidence="5" type="ORF">RI543_004958</name>
</gene>
<reference evidence="6" key="1">
    <citation type="submission" date="2023-07" db="EMBL/GenBank/DDBJ databases">
        <title>A draft genome of Kazachstania heterogenica Y-27499.</title>
        <authorList>
            <person name="Donic C."/>
            <person name="Kralova J.S."/>
            <person name="Fidel L."/>
            <person name="Ben-Dor S."/>
            <person name="Jung S."/>
        </authorList>
    </citation>
    <scope>NUCLEOTIDE SEQUENCE [LARGE SCALE GENOMIC DNA]</scope>
    <source>
        <strain evidence="6">Y27499</strain>
    </source>
</reference>
<dbReference type="PROSITE" id="PS51354">
    <property type="entry name" value="GLUTAREDOXIN_2"/>
    <property type="match status" value="1"/>
</dbReference>
<dbReference type="GO" id="GO:0032259">
    <property type="term" value="P:methylation"/>
    <property type="evidence" value="ECO:0007669"/>
    <property type="project" value="UniProtKB-KW"/>
</dbReference>
<keyword evidence="2" id="KW-0808">Transferase</keyword>
<dbReference type="AlphaFoldDB" id="A0AAN7WIC9"/>
<keyword evidence="1" id="KW-0489">Methyltransferase</keyword>
<dbReference type="InterPro" id="IPR002109">
    <property type="entry name" value="Glutaredoxin"/>
</dbReference>
<evidence type="ECO:0000259" key="4">
    <source>
        <dbReference type="Pfam" id="PF13847"/>
    </source>
</evidence>
<dbReference type="PANTHER" id="PTHR44942">
    <property type="entry name" value="METHYLTRANSF_11 DOMAIN-CONTAINING PROTEIN"/>
    <property type="match status" value="1"/>
</dbReference>